<organism evidence="1 2">
    <name type="scientific">Belliella buryatensis</name>
    <dbReference type="NCBI Taxonomy" id="1500549"/>
    <lineage>
        <taxon>Bacteria</taxon>
        <taxon>Pseudomonadati</taxon>
        <taxon>Bacteroidota</taxon>
        <taxon>Cytophagia</taxon>
        <taxon>Cytophagales</taxon>
        <taxon>Cyclobacteriaceae</taxon>
        <taxon>Belliella</taxon>
    </lineage>
</organism>
<dbReference type="EMBL" id="FZOK01000002">
    <property type="protein sequence ID" value="SNS05847.1"/>
    <property type="molecule type" value="Genomic_DNA"/>
</dbReference>
<gene>
    <name evidence="1" type="ORF">SAMN06295967_102296</name>
</gene>
<name>A0A239BD09_9BACT</name>
<evidence type="ECO:0000313" key="1">
    <source>
        <dbReference type="EMBL" id="SNS05847.1"/>
    </source>
</evidence>
<dbReference type="AlphaFoldDB" id="A0A239BD09"/>
<protein>
    <submittedName>
        <fullName evidence="1">Uncharacterized protein</fullName>
    </submittedName>
</protein>
<reference evidence="2" key="1">
    <citation type="submission" date="2017-06" db="EMBL/GenBank/DDBJ databases">
        <authorList>
            <person name="Varghese N."/>
            <person name="Submissions S."/>
        </authorList>
    </citation>
    <scope>NUCLEOTIDE SEQUENCE [LARGE SCALE GENOMIC DNA]</scope>
    <source>
        <strain evidence="2">5C</strain>
    </source>
</reference>
<sequence>MQPFYLNPYLSGMNSRQKEIQRSERLKWGLAFLICMLTAALFSYEPTEKSLFDRISNPISFLKMEQENQFHHIITKFFNPEIPDKFKRL</sequence>
<dbReference type="Proteomes" id="UP000198480">
    <property type="component" value="Unassembled WGS sequence"/>
</dbReference>
<proteinExistence type="predicted"/>
<keyword evidence="2" id="KW-1185">Reference proteome</keyword>
<evidence type="ECO:0000313" key="2">
    <source>
        <dbReference type="Proteomes" id="UP000198480"/>
    </source>
</evidence>
<accession>A0A239BD09</accession>